<dbReference type="AlphaFoldDB" id="A0A350P2F4"/>
<keyword evidence="1" id="KW-0472">Membrane</keyword>
<dbReference type="Proteomes" id="UP000263517">
    <property type="component" value="Unassembled WGS sequence"/>
</dbReference>
<organism evidence="2 3">
    <name type="scientific">Alteromonas australica</name>
    <dbReference type="NCBI Taxonomy" id="589873"/>
    <lineage>
        <taxon>Bacteria</taxon>
        <taxon>Pseudomonadati</taxon>
        <taxon>Pseudomonadota</taxon>
        <taxon>Gammaproteobacteria</taxon>
        <taxon>Alteromonadales</taxon>
        <taxon>Alteromonadaceae</taxon>
        <taxon>Alteromonas/Salinimonas group</taxon>
        <taxon>Alteromonas</taxon>
    </lineage>
</organism>
<evidence type="ECO:0000313" key="2">
    <source>
        <dbReference type="EMBL" id="HAW75471.1"/>
    </source>
</evidence>
<keyword evidence="1" id="KW-0812">Transmembrane</keyword>
<keyword evidence="1" id="KW-1133">Transmembrane helix</keyword>
<gene>
    <name evidence="2" type="ORF">DCW74_07030</name>
</gene>
<sequence length="33" mass="3696">MATTQSRTLAKIMLFPSVTLLLAWMIVPLCMTL</sequence>
<evidence type="ECO:0000313" key="3">
    <source>
        <dbReference type="Proteomes" id="UP000263517"/>
    </source>
</evidence>
<protein>
    <submittedName>
        <fullName evidence="2">Sugar ABC transporter permease</fullName>
    </submittedName>
</protein>
<name>A0A350P2F4_9ALTE</name>
<feature type="transmembrane region" description="Helical" evidence="1">
    <location>
        <begin position="12"/>
        <end position="31"/>
    </location>
</feature>
<dbReference type="EMBL" id="DNAN01000244">
    <property type="protein sequence ID" value="HAW75471.1"/>
    <property type="molecule type" value="Genomic_DNA"/>
</dbReference>
<evidence type="ECO:0000256" key="1">
    <source>
        <dbReference type="SAM" id="Phobius"/>
    </source>
</evidence>
<accession>A0A350P2F4</accession>
<proteinExistence type="predicted"/>
<comment type="caution">
    <text evidence="2">The sequence shown here is derived from an EMBL/GenBank/DDBJ whole genome shotgun (WGS) entry which is preliminary data.</text>
</comment>
<feature type="non-terminal residue" evidence="2">
    <location>
        <position position="33"/>
    </location>
</feature>
<reference evidence="2 3" key="1">
    <citation type="journal article" date="2018" name="Nat. Biotechnol.">
        <title>A standardized bacterial taxonomy based on genome phylogeny substantially revises the tree of life.</title>
        <authorList>
            <person name="Parks D.H."/>
            <person name="Chuvochina M."/>
            <person name="Waite D.W."/>
            <person name="Rinke C."/>
            <person name="Skarshewski A."/>
            <person name="Chaumeil P.A."/>
            <person name="Hugenholtz P."/>
        </authorList>
    </citation>
    <scope>NUCLEOTIDE SEQUENCE [LARGE SCALE GENOMIC DNA]</scope>
    <source>
        <strain evidence="2">UBA11978</strain>
    </source>
</reference>